<evidence type="ECO:0000313" key="3">
    <source>
        <dbReference type="Proteomes" id="UP000266152"/>
    </source>
</evidence>
<accession>A0A395SDN7</accession>
<organism evidence="2 3">
    <name type="scientific">Fusarium sporotrichioides</name>
    <dbReference type="NCBI Taxonomy" id="5514"/>
    <lineage>
        <taxon>Eukaryota</taxon>
        <taxon>Fungi</taxon>
        <taxon>Dikarya</taxon>
        <taxon>Ascomycota</taxon>
        <taxon>Pezizomycotina</taxon>
        <taxon>Sordariomycetes</taxon>
        <taxon>Hypocreomycetidae</taxon>
        <taxon>Hypocreales</taxon>
        <taxon>Nectriaceae</taxon>
        <taxon>Fusarium</taxon>
    </lineage>
</organism>
<dbReference type="AlphaFoldDB" id="A0A395SDN7"/>
<gene>
    <name evidence="2" type="ORF">FSPOR_4177</name>
</gene>
<evidence type="ECO:0000256" key="1">
    <source>
        <dbReference type="SAM" id="SignalP"/>
    </source>
</evidence>
<protein>
    <submittedName>
        <fullName evidence="2">Uncharacterized protein</fullName>
    </submittedName>
</protein>
<evidence type="ECO:0000313" key="2">
    <source>
        <dbReference type="EMBL" id="RGP70277.1"/>
    </source>
</evidence>
<feature type="chain" id="PRO_5017463704" evidence="1">
    <location>
        <begin position="25"/>
        <end position="168"/>
    </location>
</feature>
<dbReference type="Proteomes" id="UP000266152">
    <property type="component" value="Unassembled WGS sequence"/>
</dbReference>
<reference evidence="2 3" key="1">
    <citation type="journal article" date="2018" name="PLoS Pathog.">
        <title>Evolution of structural diversity of trichothecenes, a family of toxins produced by plant pathogenic and entomopathogenic fungi.</title>
        <authorList>
            <person name="Proctor R.H."/>
            <person name="McCormick S.P."/>
            <person name="Kim H.S."/>
            <person name="Cardoza R.E."/>
            <person name="Stanley A.M."/>
            <person name="Lindo L."/>
            <person name="Kelly A."/>
            <person name="Brown D.W."/>
            <person name="Lee T."/>
            <person name="Vaughan M.M."/>
            <person name="Alexander N.J."/>
            <person name="Busman M."/>
            <person name="Gutierrez S."/>
        </authorList>
    </citation>
    <scope>NUCLEOTIDE SEQUENCE [LARGE SCALE GENOMIC DNA]</scope>
    <source>
        <strain evidence="2 3">NRRL 3299</strain>
    </source>
</reference>
<sequence>MLFSTRTLTAIAACMVTLPSVVYAQCLAIRTYQHSRPLMNDVLTMEFWYEGQKVCQQRASEFFADNEDYYQWDCTDLVVPEYSWRIQARENGKQVHVQEINGAGEVTIDYGMTMKETKTWTACGVMGDTACKLEDTYFESCSWTDDLCTEGVHTCTLCDGKATCDVPP</sequence>
<comment type="caution">
    <text evidence="2">The sequence shown here is derived from an EMBL/GenBank/DDBJ whole genome shotgun (WGS) entry which is preliminary data.</text>
</comment>
<keyword evidence="1" id="KW-0732">Signal</keyword>
<name>A0A395SDN7_FUSSP</name>
<dbReference type="EMBL" id="PXOF01000053">
    <property type="protein sequence ID" value="RGP70277.1"/>
    <property type="molecule type" value="Genomic_DNA"/>
</dbReference>
<keyword evidence="3" id="KW-1185">Reference proteome</keyword>
<feature type="signal peptide" evidence="1">
    <location>
        <begin position="1"/>
        <end position="24"/>
    </location>
</feature>
<proteinExistence type="predicted"/>